<feature type="transmembrane region" description="Helical" evidence="2">
    <location>
        <begin position="99"/>
        <end position="123"/>
    </location>
</feature>
<evidence type="ECO:0000313" key="4">
    <source>
        <dbReference type="Proteomes" id="UP000325008"/>
    </source>
</evidence>
<sequence length="546" mass="59279">MSNIERAPAAVQEANFSSGVAGASMGEGGEYGSIARRGGDAGKASVASSRVVAPDVLRGLILALMSLDHAALFMGAWLHGTPKQTESAATVMMQWNFNAAYISRTLTHICAPGFFFLMGMGTVYLHRSRTRLGWSSARLARHFGVRALALTAVSEVMGWLLMRGRGALVINIVLIGLAVDYLLTGLLCLLVQKTEKAAAVALDRWQGDKQQPERAPLLTDAGAGEEQRGQDEAGERMASQRAQTTAFWLHNALLGVLTYVTIFWNVWLSPTHGHCSSVQAFSSASELANAEAVVLLVGTSAAGAAAGGAPSAPVSRWGAWFDFWFYPVQNSMVLSGFPPLGWISFCVLGMLYARIMLHKRWTPRATVAGNLAVATVLAALFVATRLLHVGNLSEGCLRMAEHLAHPDRNQYLASVKSFFYITKYPPSPSFFALTMSVNFGLLALFSAIPAGVAKAIPGLMDYGGSALFFYVAHMFLYSLLSVPARYWFEHELSDRPPNDWERTRGLGDSAAFWITWLLGLAMLSPVCRAYGRFKAAQSTDSLWRFF</sequence>
<keyword evidence="2" id="KW-1133">Transmembrane helix</keyword>
<feature type="transmembrane region" description="Helical" evidence="2">
    <location>
        <begin position="510"/>
        <end position="531"/>
    </location>
</feature>
<keyword evidence="2" id="KW-0472">Membrane</keyword>
<name>A0A5C3FXF1_PSEA2</name>
<proteinExistence type="predicted"/>
<dbReference type="OrthoDB" id="2505607at2759"/>
<feature type="transmembrane region" description="Helical" evidence="2">
    <location>
        <begin position="59"/>
        <end position="79"/>
    </location>
</feature>
<dbReference type="EMBL" id="OOIQ01000022">
    <property type="protein sequence ID" value="SPO49003.1"/>
    <property type="molecule type" value="Genomic_DNA"/>
</dbReference>
<gene>
    <name evidence="3" type="ORF">PSANT_06694</name>
</gene>
<feature type="transmembrane region" description="Helical" evidence="2">
    <location>
        <begin position="365"/>
        <end position="383"/>
    </location>
</feature>
<evidence type="ECO:0000256" key="1">
    <source>
        <dbReference type="SAM" id="MobiDB-lite"/>
    </source>
</evidence>
<feature type="compositionally biased region" description="Basic and acidic residues" evidence="1">
    <location>
        <begin position="225"/>
        <end position="235"/>
    </location>
</feature>
<comment type="caution">
    <text evidence="3">The sequence shown here is derived from an EMBL/GenBank/DDBJ whole genome shotgun (WGS) entry which is preliminary data.</text>
</comment>
<keyword evidence="2" id="KW-0812">Transmembrane</keyword>
<dbReference type="PANTHER" id="PTHR40407">
    <property type="entry name" value="MEMBRANE PROTEIN-LIKE PROTEIN"/>
    <property type="match status" value="1"/>
</dbReference>
<feature type="region of interest" description="Disordered" evidence="1">
    <location>
        <begin position="211"/>
        <end position="236"/>
    </location>
</feature>
<feature type="transmembrane region" description="Helical" evidence="2">
    <location>
        <begin position="168"/>
        <end position="191"/>
    </location>
</feature>
<reference evidence="3" key="1">
    <citation type="submission" date="2018-03" db="EMBL/GenBank/DDBJ databases">
        <authorList>
            <person name="Guldener U."/>
        </authorList>
    </citation>
    <scope>NUCLEOTIDE SEQUENCE [LARGE SCALE GENOMIC DNA]</scope>
    <source>
        <strain evidence="3">ATCC34888</strain>
    </source>
</reference>
<dbReference type="Proteomes" id="UP000325008">
    <property type="component" value="Unassembled WGS sequence"/>
</dbReference>
<feature type="transmembrane region" description="Helical" evidence="2">
    <location>
        <begin position="143"/>
        <end position="162"/>
    </location>
</feature>
<dbReference type="PANTHER" id="PTHR40407:SF1">
    <property type="entry name" value="HEPARAN-ALPHA-GLUCOSAMINIDE N-ACETYLTRANSFERASE CATALYTIC DOMAIN-CONTAINING PROTEIN"/>
    <property type="match status" value="1"/>
</dbReference>
<feature type="transmembrane region" description="Helical" evidence="2">
    <location>
        <begin position="246"/>
        <end position="267"/>
    </location>
</feature>
<evidence type="ECO:0000256" key="2">
    <source>
        <dbReference type="SAM" id="Phobius"/>
    </source>
</evidence>
<evidence type="ECO:0008006" key="5">
    <source>
        <dbReference type="Google" id="ProtNLM"/>
    </source>
</evidence>
<feature type="transmembrane region" description="Helical" evidence="2">
    <location>
        <begin position="430"/>
        <end position="453"/>
    </location>
</feature>
<organism evidence="3 4">
    <name type="scientific">Pseudozyma antarctica</name>
    <name type="common">Yeast</name>
    <name type="synonym">Candida antarctica</name>
    <dbReference type="NCBI Taxonomy" id="84753"/>
    <lineage>
        <taxon>Eukaryota</taxon>
        <taxon>Fungi</taxon>
        <taxon>Dikarya</taxon>
        <taxon>Basidiomycota</taxon>
        <taxon>Ustilaginomycotina</taxon>
        <taxon>Ustilaginomycetes</taxon>
        <taxon>Ustilaginales</taxon>
        <taxon>Ustilaginaceae</taxon>
        <taxon>Moesziomyces</taxon>
    </lineage>
</organism>
<feature type="transmembrane region" description="Helical" evidence="2">
    <location>
        <begin position="465"/>
        <end position="488"/>
    </location>
</feature>
<accession>A0A5C3FXF1</accession>
<protein>
    <recommendedName>
        <fullName evidence="5">Heparan-alpha-glucosaminide N-acetyltransferase catalytic domain-containing protein</fullName>
    </recommendedName>
</protein>
<feature type="transmembrane region" description="Helical" evidence="2">
    <location>
        <begin position="332"/>
        <end position="353"/>
    </location>
</feature>
<evidence type="ECO:0000313" key="3">
    <source>
        <dbReference type="EMBL" id="SPO49003.1"/>
    </source>
</evidence>
<keyword evidence="4" id="KW-1185">Reference proteome</keyword>
<dbReference type="AlphaFoldDB" id="A0A5C3FXF1"/>